<accession>A0A060Z3Z3</accession>
<feature type="non-terminal residue" evidence="1">
    <location>
        <position position="1"/>
    </location>
</feature>
<dbReference type="GO" id="GO:0016887">
    <property type="term" value="F:ATP hydrolysis activity"/>
    <property type="evidence" value="ECO:0007669"/>
    <property type="project" value="InterPro"/>
</dbReference>
<dbReference type="GO" id="GO:0005829">
    <property type="term" value="C:cytosol"/>
    <property type="evidence" value="ECO:0007669"/>
    <property type="project" value="TreeGrafter"/>
</dbReference>
<dbReference type="GO" id="GO:2000051">
    <property type="term" value="P:negative regulation of non-canonical Wnt signaling pathway"/>
    <property type="evidence" value="ECO:0007669"/>
    <property type="project" value="TreeGrafter"/>
</dbReference>
<reference evidence="1" key="1">
    <citation type="journal article" date="2014" name="Nat. Commun.">
        <title>The rainbow trout genome provides novel insights into evolution after whole-genome duplication in vertebrates.</title>
        <authorList>
            <person name="Berthelot C."/>
            <person name="Brunet F."/>
            <person name="Chalopin D."/>
            <person name="Juanchich A."/>
            <person name="Bernard M."/>
            <person name="Noel B."/>
            <person name="Bento P."/>
            <person name="Da Silva C."/>
            <person name="Labadie K."/>
            <person name="Alberti A."/>
            <person name="Aury J.M."/>
            <person name="Louis A."/>
            <person name="Dehais P."/>
            <person name="Bardou P."/>
            <person name="Montfort J."/>
            <person name="Klopp C."/>
            <person name="Cabau C."/>
            <person name="Gaspin C."/>
            <person name="Thorgaard G.H."/>
            <person name="Boussaha M."/>
            <person name="Quillet E."/>
            <person name="Guyomard R."/>
            <person name="Galiana D."/>
            <person name="Bobe J."/>
            <person name="Volff J.N."/>
            <person name="Genet C."/>
            <person name="Wincker P."/>
            <person name="Jaillon O."/>
            <person name="Roest Crollius H."/>
            <person name="Guiguen Y."/>
        </authorList>
    </citation>
    <scope>NUCLEOTIDE SEQUENCE [LARGE SCALE GENOMIC DNA]</scope>
</reference>
<dbReference type="GO" id="GO:0005730">
    <property type="term" value="C:nucleolus"/>
    <property type="evidence" value="ECO:0007669"/>
    <property type="project" value="TreeGrafter"/>
</dbReference>
<sequence>TCFFSDIIVTPSSPSQDSMFERMQCHTVAEQQACMQDERVFLGDFLQLDAGHAATVEYLQQVARVRMGLDRAADLLVHMLSAAATGSQEESPNGVAAFLTSVVELCRRSGNDWYRVYLIRKICSQRGVEFVQKLLKVADIRWLFPAEVLQQNEDGSQIDQYLVCGEDYKTIRDAVAKAMMEGKIEGLDNACEVLL</sequence>
<dbReference type="PANTHER" id="PTHR22605">
    <property type="entry name" value="RZ-TYPE DOMAIN-CONTAINING PROTEIN"/>
    <property type="match status" value="1"/>
</dbReference>
<dbReference type="PANTHER" id="PTHR22605:SF18">
    <property type="entry name" value="E3 UBIQUITIN-PROTEIN LIGASE RNF213-ALPHA"/>
    <property type="match status" value="1"/>
</dbReference>
<dbReference type="PaxDb" id="8022-A0A060Z3Z3"/>
<dbReference type="GO" id="GO:0002040">
    <property type="term" value="P:sprouting angiogenesis"/>
    <property type="evidence" value="ECO:0007669"/>
    <property type="project" value="TreeGrafter"/>
</dbReference>
<name>A0A060Z3Z3_ONCMY</name>
<proteinExistence type="predicted"/>
<dbReference type="GO" id="GO:0016020">
    <property type="term" value="C:membrane"/>
    <property type="evidence" value="ECO:0007669"/>
    <property type="project" value="TreeGrafter"/>
</dbReference>
<dbReference type="STRING" id="8022.A0A060Z3Z3"/>
<evidence type="ECO:0000313" key="2">
    <source>
        <dbReference type="Proteomes" id="UP000193380"/>
    </source>
</evidence>
<dbReference type="Proteomes" id="UP000193380">
    <property type="component" value="Unassembled WGS sequence"/>
</dbReference>
<dbReference type="GO" id="GO:0004842">
    <property type="term" value="F:ubiquitin-protein transferase activity"/>
    <property type="evidence" value="ECO:0007669"/>
    <property type="project" value="InterPro"/>
</dbReference>
<reference evidence="1" key="2">
    <citation type="submission" date="2014-03" db="EMBL/GenBank/DDBJ databases">
        <authorList>
            <person name="Genoscope - CEA"/>
        </authorList>
    </citation>
    <scope>NUCLEOTIDE SEQUENCE</scope>
</reference>
<dbReference type="InterPro" id="IPR031248">
    <property type="entry name" value="RNF213"/>
</dbReference>
<dbReference type="GO" id="GO:0006511">
    <property type="term" value="P:ubiquitin-dependent protein catabolic process"/>
    <property type="evidence" value="ECO:0007669"/>
    <property type="project" value="TreeGrafter"/>
</dbReference>
<dbReference type="AlphaFoldDB" id="A0A060Z3Z3"/>
<dbReference type="EMBL" id="FR940229">
    <property type="protein sequence ID" value="CDQ98773.1"/>
    <property type="molecule type" value="Genomic_DNA"/>
</dbReference>
<evidence type="ECO:0000313" key="1">
    <source>
        <dbReference type="EMBL" id="CDQ98773.1"/>
    </source>
</evidence>
<protein>
    <submittedName>
        <fullName evidence="1">Uncharacterized protein</fullName>
    </submittedName>
</protein>
<organism evidence="1 2">
    <name type="scientific">Oncorhynchus mykiss</name>
    <name type="common">Rainbow trout</name>
    <name type="synonym">Salmo gairdneri</name>
    <dbReference type="NCBI Taxonomy" id="8022"/>
    <lineage>
        <taxon>Eukaryota</taxon>
        <taxon>Metazoa</taxon>
        <taxon>Chordata</taxon>
        <taxon>Craniata</taxon>
        <taxon>Vertebrata</taxon>
        <taxon>Euteleostomi</taxon>
        <taxon>Actinopterygii</taxon>
        <taxon>Neopterygii</taxon>
        <taxon>Teleostei</taxon>
        <taxon>Protacanthopterygii</taxon>
        <taxon>Salmoniformes</taxon>
        <taxon>Salmonidae</taxon>
        <taxon>Salmoninae</taxon>
        <taxon>Oncorhynchus</taxon>
    </lineage>
</organism>
<gene>
    <name evidence="1" type="ORF">GSONMT00005651001</name>
</gene>